<dbReference type="Pfam" id="PF20062">
    <property type="entry name" value="DUF6461"/>
    <property type="match status" value="1"/>
</dbReference>
<dbReference type="RefSeq" id="WP_331211722.1">
    <property type="nucleotide sequence ID" value="NZ_JAZGQL010000038.1"/>
</dbReference>
<dbReference type="EMBL" id="JAZGQL010000038">
    <property type="protein sequence ID" value="MEE6311832.1"/>
    <property type="molecule type" value="Genomic_DNA"/>
</dbReference>
<protein>
    <submittedName>
        <fullName evidence="1">DUF6461 domain-containing protein</fullName>
    </submittedName>
</protein>
<comment type="caution">
    <text evidence="1">The sequence shown here is derived from an EMBL/GenBank/DDBJ whole genome shotgun (WGS) entry which is preliminary data.</text>
</comment>
<evidence type="ECO:0000313" key="1">
    <source>
        <dbReference type="EMBL" id="MEE6311832.1"/>
    </source>
</evidence>
<evidence type="ECO:0000313" key="2">
    <source>
        <dbReference type="Proteomes" id="UP001339911"/>
    </source>
</evidence>
<keyword evidence="2" id="KW-1185">Reference proteome</keyword>
<organism evidence="1 2">
    <name type="scientific">Plantactinospora veratri</name>
    <dbReference type="NCBI Taxonomy" id="1436122"/>
    <lineage>
        <taxon>Bacteria</taxon>
        <taxon>Bacillati</taxon>
        <taxon>Actinomycetota</taxon>
        <taxon>Actinomycetes</taxon>
        <taxon>Micromonosporales</taxon>
        <taxon>Micromonosporaceae</taxon>
        <taxon>Plantactinospora</taxon>
    </lineage>
</organism>
<sequence length="366" mass="40094">MRHRRVPWQRVWWQRRDGSGMAGYEWLDEHDLREAFCLTFVRDPDEEAVLRRFGVDPTSLRSLAGLDEADELPFDHLVLAGRLDGWVFVLEENGFEGSRTEVLRAVSAGTEAVSVYTNVNGNRRFTHAVHGVLRTGFDPSSPVRRWGEEPDALVPLMRRVGLPDSGDAGWSSAGLEAGLRLADLVTGVHLDADRLTGPLTTGRLVPLLADPPELPSWMLRDDHELLTAITSARSELLRRVVAAEARRRADEAGITVEPVVAEALAEVDRGGTRGVPDDSALGLLLRELACQAGVAGDSLALPTQRGRMTDAQRQQAFLRHAAGLAVLAALFRDPVRAAYQVLGWVAPARDPARVARRAQLLAALRS</sequence>
<dbReference type="InterPro" id="IPR045592">
    <property type="entry name" value="DUF6461"/>
</dbReference>
<name>A0ABU7SPP7_9ACTN</name>
<reference evidence="1 2" key="1">
    <citation type="submission" date="2024-01" db="EMBL/GenBank/DDBJ databases">
        <title>Genome insights into Plantactinospora veratri sp. nov.</title>
        <authorList>
            <person name="Wang L."/>
        </authorList>
    </citation>
    <scope>NUCLEOTIDE SEQUENCE [LARGE SCALE GENOMIC DNA]</scope>
    <source>
        <strain evidence="1 2">NEAU-FHS4</strain>
    </source>
</reference>
<gene>
    <name evidence="1" type="ORF">V1634_33890</name>
</gene>
<proteinExistence type="predicted"/>
<accession>A0ABU7SPP7</accession>
<dbReference type="Proteomes" id="UP001339911">
    <property type="component" value="Unassembled WGS sequence"/>
</dbReference>